<dbReference type="Gene3D" id="3.10.180.10">
    <property type="entry name" value="2,3-Dihydroxybiphenyl 1,2-Dioxygenase, domain 1"/>
    <property type="match status" value="2"/>
</dbReference>
<dbReference type="GO" id="GO:0051213">
    <property type="term" value="F:dioxygenase activity"/>
    <property type="evidence" value="ECO:0007669"/>
    <property type="project" value="UniProtKB-KW"/>
</dbReference>
<sequence>MTHDPDARRDIAHVGPIELYTPVLEASRDFFVQQMGLREVHSDGDSVYLHTWDDYQSWTVRLVRRDTAGIGRTYLRAASPQAVARLTAAIDAARLGTGVVTDVHNLGPVHMFRDPDGHELGLYWDVEWYRADDTDRPALKNQAAAYPGRGANLRRLDHVNYLTADVPATSAFLRDVLHARCTEQIVKDDGSPQAIWYSVGNKTYDLVYTEDWTGSRGRLHHVAFATDTREEILRAADVCLDAGVHIETGPHKHAIQQTFFLYVWEPGGNRIELCNAGARLILAPDWKTISWTREERAKGQAWGLKTIDTFHTHGTPVVPAPAD</sequence>
<protein>
    <submittedName>
        <fullName evidence="2">Catechol 2,3-dioxygenase</fullName>
    </submittedName>
</protein>
<keyword evidence="2" id="KW-0560">Oxidoreductase</keyword>
<dbReference type="AlphaFoldDB" id="A0A6V8L9K1"/>
<dbReference type="Proteomes" id="UP000482960">
    <property type="component" value="Unassembled WGS sequence"/>
</dbReference>
<dbReference type="PROSITE" id="PS51819">
    <property type="entry name" value="VOC"/>
    <property type="match status" value="2"/>
</dbReference>
<dbReference type="InterPro" id="IPR029068">
    <property type="entry name" value="Glyas_Bleomycin-R_OHBP_Dase"/>
</dbReference>
<organism evidence="2 3">
    <name type="scientific">Phytohabitans rumicis</name>
    <dbReference type="NCBI Taxonomy" id="1076125"/>
    <lineage>
        <taxon>Bacteria</taxon>
        <taxon>Bacillati</taxon>
        <taxon>Actinomycetota</taxon>
        <taxon>Actinomycetes</taxon>
        <taxon>Micromonosporales</taxon>
        <taxon>Micromonosporaceae</taxon>
    </lineage>
</organism>
<gene>
    <name evidence="2" type="ORF">Prum_075440</name>
</gene>
<dbReference type="Pfam" id="PF00903">
    <property type="entry name" value="Glyoxalase"/>
    <property type="match status" value="1"/>
</dbReference>
<feature type="domain" description="VOC" evidence="1">
    <location>
        <begin position="13"/>
        <end position="125"/>
    </location>
</feature>
<evidence type="ECO:0000313" key="2">
    <source>
        <dbReference type="EMBL" id="GFJ93902.1"/>
    </source>
</evidence>
<dbReference type="RefSeq" id="WP_173080751.1">
    <property type="nucleotide sequence ID" value="NZ_BAABJB010000001.1"/>
</dbReference>
<evidence type="ECO:0000313" key="3">
    <source>
        <dbReference type="Proteomes" id="UP000482960"/>
    </source>
</evidence>
<dbReference type="InterPro" id="IPR037523">
    <property type="entry name" value="VOC_core"/>
</dbReference>
<proteinExistence type="predicted"/>
<name>A0A6V8L9K1_9ACTN</name>
<comment type="caution">
    <text evidence="2">The sequence shown here is derived from an EMBL/GenBank/DDBJ whole genome shotgun (WGS) entry which is preliminary data.</text>
</comment>
<dbReference type="EMBL" id="BLPG01000001">
    <property type="protein sequence ID" value="GFJ93902.1"/>
    <property type="molecule type" value="Genomic_DNA"/>
</dbReference>
<reference evidence="2 3" key="1">
    <citation type="submission" date="2020-03" db="EMBL/GenBank/DDBJ databases">
        <title>Whole genome shotgun sequence of Phytohabitans rumicis NBRC 108638.</title>
        <authorList>
            <person name="Komaki H."/>
            <person name="Tamura T."/>
        </authorList>
    </citation>
    <scope>NUCLEOTIDE SEQUENCE [LARGE SCALE GENOMIC DNA]</scope>
    <source>
        <strain evidence="2 3">NBRC 108638</strain>
    </source>
</reference>
<keyword evidence="2" id="KW-0223">Dioxygenase</keyword>
<dbReference type="SUPFAM" id="SSF54593">
    <property type="entry name" value="Glyoxalase/Bleomycin resistance protein/Dihydroxybiphenyl dioxygenase"/>
    <property type="match status" value="1"/>
</dbReference>
<dbReference type="PANTHER" id="PTHR21366">
    <property type="entry name" value="GLYOXALASE FAMILY PROTEIN"/>
    <property type="match status" value="1"/>
</dbReference>
<accession>A0A6V8L9K1</accession>
<dbReference type="InterPro" id="IPR004360">
    <property type="entry name" value="Glyas_Fos-R_dOase_dom"/>
</dbReference>
<keyword evidence="3" id="KW-1185">Reference proteome</keyword>
<dbReference type="PANTHER" id="PTHR21366:SF19">
    <property type="entry name" value="METAPYROCATECHASE"/>
    <property type="match status" value="1"/>
</dbReference>
<feature type="domain" description="VOC" evidence="1">
    <location>
        <begin position="155"/>
        <end position="276"/>
    </location>
</feature>
<reference evidence="2 3" key="2">
    <citation type="submission" date="2020-03" db="EMBL/GenBank/DDBJ databases">
        <authorList>
            <person name="Ichikawa N."/>
            <person name="Kimura A."/>
            <person name="Kitahashi Y."/>
            <person name="Uohara A."/>
        </authorList>
    </citation>
    <scope>NUCLEOTIDE SEQUENCE [LARGE SCALE GENOMIC DNA]</scope>
    <source>
        <strain evidence="2 3">NBRC 108638</strain>
    </source>
</reference>
<dbReference type="InterPro" id="IPR050383">
    <property type="entry name" value="GlyoxalaseI/FosfomycinResist"/>
</dbReference>
<evidence type="ECO:0000259" key="1">
    <source>
        <dbReference type="PROSITE" id="PS51819"/>
    </source>
</evidence>